<feature type="region of interest" description="Disordered" evidence="1">
    <location>
        <begin position="47"/>
        <end position="71"/>
    </location>
</feature>
<gene>
    <name evidence="2" type="ORF">EYF80_045472</name>
</gene>
<proteinExistence type="predicted"/>
<sequence>MRPQPGAHSERGALALGRELAPIRGLGASSALHLDHVAQHRAAAVVAGARPGQHEAAGGHQGDHGAGGRGLGPVWVGEEELKSLQTHFRFQMLPRVLHPTVKFPVRCSTIAPDNII</sequence>
<feature type="compositionally biased region" description="Low complexity" evidence="1">
    <location>
        <begin position="47"/>
        <end position="58"/>
    </location>
</feature>
<dbReference type="AlphaFoldDB" id="A0A4Z2FT19"/>
<evidence type="ECO:0000256" key="1">
    <source>
        <dbReference type="SAM" id="MobiDB-lite"/>
    </source>
</evidence>
<reference evidence="2 3" key="1">
    <citation type="submission" date="2019-03" db="EMBL/GenBank/DDBJ databases">
        <title>First draft genome of Liparis tanakae, snailfish: a comprehensive survey of snailfish specific genes.</title>
        <authorList>
            <person name="Kim W."/>
            <person name="Song I."/>
            <person name="Jeong J.-H."/>
            <person name="Kim D."/>
            <person name="Kim S."/>
            <person name="Ryu S."/>
            <person name="Song J.Y."/>
            <person name="Lee S.K."/>
        </authorList>
    </citation>
    <scope>NUCLEOTIDE SEQUENCE [LARGE SCALE GENOMIC DNA]</scope>
    <source>
        <tissue evidence="2">Muscle</tissue>
    </source>
</reference>
<keyword evidence="3" id="KW-1185">Reference proteome</keyword>
<comment type="caution">
    <text evidence="2">The sequence shown here is derived from an EMBL/GenBank/DDBJ whole genome shotgun (WGS) entry which is preliminary data.</text>
</comment>
<protein>
    <submittedName>
        <fullName evidence="2">Uncharacterized protein</fullName>
    </submittedName>
</protein>
<evidence type="ECO:0000313" key="2">
    <source>
        <dbReference type="EMBL" id="TNN44309.1"/>
    </source>
</evidence>
<dbReference type="Proteomes" id="UP000314294">
    <property type="component" value="Unassembled WGS sequence"/>
</dbReference>
<evidence type="ECO:0000313" key="3">
    <source>
        <dbReference type="Proteomes" id="UP000314294"/>
    </source>
</evidence>
<dbReference type="EMBL" id="SRLO01000912">
    <property type="protein sequence ID" value="TNN44309.1"/>
    <property type="molecule type" value="Genomic_DNA"/>
</dbReference>
<accession>A0A4Z2FT19</accession>
<organism evidence="2 3">
    <name type="scientific">Liparis tanakae</name>
    <name type="common">Tanaka's snailfish</name>
    <dbReference type="NCBI Taxonomy" id="230148"/>
    <lineage>
        <taxon>Eukaryota</taxon>
        <taxon>Metazoa</taxon>
        <taxon>Chordata</taxon>
        <taxon>Craniata</taxon>
        <taxon>Vertebrata</taxon>
        <taxon>Euteleostomi</taxon>
        <taxon>Actinopterygii</taxon>
        <taxon>Neopterygii</taxon>
        <taxon>Teleostei</taxon>
        <taxon>Neoteleostei</taxon>
        <taxon>Acanthomorphata</taxon>
        <taxon>Eupercaria</taxon>
        <taxon>Perciformes</taxon>
        <taxon>Cottioidei</taxon>
        <taxon>Cottales</taxon>
        <taxon>Liparidae</taxon>
        <taxon>Liparis</taxon>
    </lineage>
</organism>
<name>A0A4Z2FT19_9TELE</name>